<protein>
    <submittedName>
        <fullName evidence="1">Uncharacterized protein</fullName>
    </submittedName>
</protein>
<dbReference type="EMBL" id="BAABME010000183">
    <property type="protein sequence ID" value="GAA0140455.1"/>
    <property type="molecule type" value="Genomic_DNA"/>
</dbReference>
<keyword evidence="2" id="KW-1185">Reference proteome</keyword>
<dbReference type="Proteomes" id="UP001454036">
    <property type="component" value="Unassembled WGS sequence"/>
</dbReference>
<evidence type="ECO:0000313" key="1">
    <source>
        <dbReference type="EMBL" id="GAA0140455.1"/>
    </source>
</evidence>
<reference evidence="1 2" key="1">
    <citation type="submission" date="2024-01" db="EMBL/GenBank/DDBJ databases">
        <title>The complete chloroplast genome sequence of Lithospermum erythrorhizon: insights into the phylogenetic relationship among Boraginaceae species and the maternal lineages of purple gromwells.</title>
        <authorList>
            <person name="Okada T."/>
            <person name="Watanabe K."/>
        </authorList>
    </citation>
    <scope>NUCLEOTIDE SEQUENCE [LARGE SCALE GENOMIC DNA]</scope>
</reference>
<dbReference type="AlphaFoldDB" id="A0AAV3NMC7"/>
<sequence>MYIVGLSRYELDPKLNIGSINDEAAVPEKMFLNRRNAFSCALNVARTSNGCSYSVRLGIEQTRVSP</sequence>
<gene>
    <name evidence="1" type="ORF">LIER_01801</name>
</gene>
<accession>A0AAV3NMC7</accession>
<comment type="caution">
    <text evidence="1">The sequence shown here is derived from an EMBL/GenBank/DDBJ whole genome shotgun (WGS) entry which is preliminary data.</text>
</comment>
<proteinExistence type="predicted"/>
<organism evidence="1 2">
    <name type="scientific">Lithospermum erythrorhizon</name>
    <name type="common">Purple gromwell</name>
    <name type="synonym">Lithospermum officinale var. erythrorhizon</name>
    <dbReference type="NCBI Taxonomy" id="34254"/>
    <lineage>
        <taxon>Eukaryota</taxon>
        <taxon>Viridiplantae</taxon>
        <taxon>Streptophyta</taxon>
        <taxon>Embryophyta</taxon>
        <taxon>Tracheophyta</taxon>
        <taxon>Spermatophyta</taxon>
        <taxon>Magnoliopsida</taxon>
        <taxon>eudicotyledons</taxon>
        <taxon>Gunneridae</taxon>
        <taxon>Pentapetalae</taxon>
        <taxon>asterids</taxon>
        <taxon>lamiids</taxon>
        <taxon>Boraginales</taxon>
        <taxon>Boraginaceae</taxon>
        <taxon>Boraginoideae</taxon>
        <taxon>Lithospermeae</taxon>
        <taxon>Lithospermum</taxon>
    </lineage>
</organism>
<evidence type="ECO:0000313" key="2">
    <source>
        <dbReference type="Proteomes" id="UP001454036"/>
    </source>
</evidence>
<name>A0AAV3NMC7_LITER</name>